<keyword evidence="13" id="KW-0325">Glycoprotein</keyword>
<dbReference type="PROSITE" id="PS50025">
    <property type="entry name" value="LAM_G_DOMAIN"/>
    <property type="match status" value="1"/>
</dbReference>
<feature type="domain" description="Cadherin" evidence="20">
    <location>
        <begin position="32"/>
        <end position="146"/>
    </location>
</feature>
<dbReference type="PROSITE" id="PS00010">
    <property type="entry name" value="ASX_HYDROXYL"/>
    <property type="match status" value="1"/>
</dbReference>
<evidence type="ECO:0000256" key="4">
    <source>
        <dbReference type="ARBA" id="ARBA00022536"/>
    </source>
</evidence>
<dbReference type="FunFam" id="2.60.40.60:FF:000051">
    <property type="entry name" value="FAT atypical cadherin 1"/>
    <property type="match status" value="1"/>
</dbReference>
<dbReference type="FunFam" id="2.60.40.60:FF:000020">
    <property type="entry name" value="Dachsous cadherin-related 1b"/>
    <property type="match status" value="1"/>
</dbReference>
<feature type="domain" description="Cadherin" evidence="20">
    <location>
        <begin position="3220"/>
        <end position="3324"/>
    </location>
</feature>
<dbReference type="GO" id="GO:0007156">
    <property type="term" value="P:homophilic cell adhesion via plasma membrane adhesion molecules"/>
    <property type="evidence" value="ECO:0007669"/>
    <property type="project" value="InterPro"/>
</dbReference>
<evidence type="ECO:0000256" key="7">
    <source>
        <dbReference type="ARBA" id="ARBA00022737"/>
    </source>
</evidence>
<dbReference type="CDD" id="cd00110">
    <property type="entry name" value="LamG"/>
    <property type="match status" value="1"/>
</dbReference>
<feature type="domain" description="Cadherin" evidence="20">
    <location>
        <begin position="820"/>
        <end position="924"/>
    </location>
</feature>
<dbReference type="PROSITE" id="PS01186">
    <property type="entry name" value="EGF_2"/>
    <property type="match status" value="1"/>
</dbReference>
<dbReference type="InterPro" id="IPR015919">
    <property type="entry name" value="Cadherin-like_sf"/>
</dbReference>
<dbReference type="PROSITE" id="PS50026">
    <property type="entry name" value="EGF_3"/>
    <property type="match status" value="4"/>
</dbReference>
<accession>A0A672SHJ5</accession>
<feature type="domain" description="Cadherin" evidence="20">
    <location>
        <begin position="1137"/>
        <end position="1242"/>
    </location>
</feature>
<dbReference type="InterPro" id="IPR001791">
    <property type="entry name" value="Laminin_G"/>
</dbReference>
<dbReference type="InterPro" id="IPR020894">
    <property type="entry name" value="Cadherin_CS"/>
</dbReference>
<dbReference type="Pfam" id="PF00008">
    <property type="entry name" value="EGF"/>
    <property type="match status" value="3"/>
</dbReference>
<dbReference type="FunFam" id="2.60.40.60:FF:000058">
    <property type="entry name" value="FAT atypical cadherin 3"/>
    <property type="match status" value="1"/>
</dbReference>
<feature type="domain" description="Cadherin" evidence="20">
    <location>
        <begin position="1449"/>
        <end position="1554"/>
    </location>
</feature>
<dbReference type="Pfam" id="PF00028">
    <property type="entry name" value="Cadherin"/>
    <property type="match status" value="28"/>
</dbReference>
<dbReference type="GO" id="GO:0035332">
    <property type="term" value="P:positive regulation of hippo signaling"/>
    <property type="evidence" value="ECO:0007669"/>
    <property type="project" value="UniProtKB-ARBA"/>
</dbReference>
<evidence type="ECO:0000256" key="6">
    <source>
        <dbReference type="ARBA" id="ARBA00022729"/>
    </source>
</evidence>
<dbReference type="SMART" id="SM00181">
    <property type="entry name" value="EGF"/>
    <property type="match status" value="4"/>
</dbReference>
<feature type="domain" description="Cadherin" evidence="20">
    <location>
        <begin position="3013"/>
        <end position="3114"/>
    </location>
</feature>
<dbReference type="FunFam" id="2.10.25.10:FF:000173">
    <property type="entry name" value="Neurogenic locus notch protein 2"/>
    <property type="match status" value="1"/>
</dbReference>
<dbReference type="Ensembl" id="ENSSGRT00000106936.1">
    <property type="protein sequence ID" value="ENSSGRP00000100548.1"/>
    <property type="gene ID" value="ENSSGRG00000050050.1"/>
</dbReference>
<name>A0A672SHJ5_SINGR</name>
<feature type="domain" description="Cadherin" evidence="20">
    <location>
        <begin position="1660"/>
        <end position="1757"/>
    </location>
</feature>
<dbReference type="GO" id="GO:0031175">
    <property type="term" value="P:neuron projection development"/>
    <property type="evidence" value="ECO:0007669"/>
    <property type="project" value="TreeGrafter"/>
</dbReference>
<dbReference type="FunFam" id="2.60.40.60:FF:000013">
    <property type="entry name" value="Cadherin EGF LAG seven-pass G-type receptor"/>
    <property type="match status" value="2"/>
</dbReference>
<dbReference type="InterPro" id="IPR039808">
    <property type="entry name" value="Cadherin"/>
</dbReference>
<feature type="domain" description="Cadherin" evidence="20">
    <location>
        <begin position="2797"/>
        <end position="2906"/>
    </location>
</feature>
<dbReference type="FunFam" id="2.10.25.10:FF:000154">
    <property type="entry name" value="FAT atypical cadherin 1"/>
    <property type="match status" value="1"/>
</dbReference>
<dbReference type="FunFam" id="2.60.40.60:FF:000066">
    <property type="entry name" value="FAT atypical cadherin 1"/>
    <property type="match status" value="1"/>
</dbReference>
<feature type="domain" description="Cadherin" evidence="20">
    <location>
        <begin position="1758"/>
        <end position="1871"/>
    </location>
</feature>
<dbReference type="FunFam" id="2.60.40.60:FF:000161">
    <property type="entry name" value="FAT atypical cadherin 1"/>
    <property type="match status" value="1"/>
</dbReference>
<dbReference type="FunFam" id="2.60.40.60:FF:000089">
    <property type="entry name" value="FAT atypical cadherin 1"/>
    <property type="match status" value="1"/>
</dbReference>
<evidence type="ECO:0000256" key="3">
    <source>
        <dbReference type="ARBA" id="ARBA00022475"/>
    </source>
</evidence>
<dbReference type="Gene3D" id="2.10.25.10">
    <property type="entry name" value="Laminin"/>
    <property type="match status" value="4"/>
</dbReference>
<feature type="domain" description="Cadherin" evidence="20">
    <location>
        <begin position="271"/>
        <end position="362"/>
    </location>
</feature>
<dbReference type="SMART" id="SM00282">
    <property type="entry name" value="LamG"/>
    <property type="match status" value="1"/>
</dbReference>
<feature type="domain" description="Cadherin" evidence="20">
    <location>
        <begin position="1872"/>
        <end position="1976"/>
    </location>
</feature>
<dbReference type="Pfam" id="PF02210">
    <property type="entry name" value="Laminin_G_2"/>
    <property type="match status" value="1"/>
</dbReference>
<feature type="domain" description="Cadherin" evidence="20">
    <location>
        <begin position="2275"/>
        <end position="2381"/>
    </location>
</feature>
<feature type="domain" description="Cadherin" evidence="20">
    <location>
        <begin position="2174"/>
        <end position="2274"/>
    </location>
</feature>
<feature type="domain" description="Cadherin" evidence="20">
    <location>
        <begin position="2074"/>
        <end position="2173"/>
    </location>
</feature>
<protein>
    <submittedName>
        <fullName evidence="21">FAT atypical cadherin 1</fullName>
    </submittedName>
</protein>
<dbReference type="FunFam" id="2.60.40.60:FF:000061">
    <property type="entry name" value="FAT atypical cadherin 3"/>
    <property type="match status" value="1"/>
</dbReference>
<dbReference type="GO" id="GO:0090251">
    <property type="term" value="P:protein localization involved in establishment of planar polarity"/>
    <property type="evidence" value="ECO:0007669"/>
    <property type="project" value="UniProtKB-ARBA"/>
</dbReference>
<evidence type="ECO:0000259" key="18">
    <source>
        <dbReference type="PROSITE" id="PS50025"/>
    </source>
</evidence>
<dbReference type="InterPro" id="IPR018097">
    <property type="entry name" value="EGF_Ca-bd_CS"/>
</dbReference>
<dbReference type="SUPFAM" id="SSF49899">
    <property type="entry name" value="Concanavalin A-like lectins/glucanases"/>
    <property type="match status" value="1"/>
</dbReference>
<dbReference type="SUPFAM" id="SSF49313">
    <property type="entry name" value="Cadherin-like"/>
    <property type="match status" value="34"/>
</dbReference>
<dbReference type="InterPro" id="IPR000742">
    <property type="entry name" value="EGF"/>
</dbReference>
<evidence type="ECO:0000256" key="11">
    <source>
        <dbReference type="ARBA" id="ARBA00023136"/>
    </source>
</evidence>
<sequence>MGKSWTSCLLVLFMWTCLGAQQMEDALSFQFTHPLYNVMIYENSAAKTFVECPIKMGIFMTNQSWDIWYVIESGDHDNLFKAEKYVLGHFCFLRIRTKGGNSATLNREVKDHYLLTVNAIERHTGAETQTQVKVQVLDTNDLRPLFSPTTYSFFVPENSAIRTSVGRVFATDADTSTNGEYYFSFKEWTDMFSIHPTSGVITLTGKLDYSEVALYEIDVLAVDRGLKLYGSSSSTAKLKVHVLQANEHAPVITAVPLTPWNATRDPTYAYVTVEDADEGHNGEIASLSIVAGDPLQQFKAFRTNPRSKEYKIKAIKEVEWKGYSFGYNLTLQAKDKGNPPKFSSAIIVRVKSPSEYTETPTFEKSVYRVTLSEFAPPHSPVVMVKTVQKHSKINYLLQFKMQQHENPFVINPNTGLITTMAPVKAESVCQYEFDVVTSDRRAVAKVVVSISDVNNNAPVFQKSNYEASIAEHVPIGTSVLTVSATDKDDGENGYVTYSIVNINKQPFVVDYFTGVISTAEDLDYETMLRKFSLRIRASDWGSPFRREAETVVSIILTNLNDNKPHFENIDCDVTVPRSLGVGEQIIVVSAIDADDLGVVQYRIDSGNNMNLFELDSSSGVLTLKKSLRDGDAAKQSFHRLKITASDGEISSNPMFLNLTVVSAFKHVRSKCAETGALRTLAGLLLFGSKRHSQKEAEDELADIHSVNRHTPRFIESTPTVIEVKEDLPVGTSVALLRAADSDSGFNGKLLFVISGGDFDSRFTIDSDTGWLKVFEPLDRETTDHYTLNITVYDLGLPQKSSSHMVNVNILDVNDNSPEFLQSEYSVDISEDTAMATDIIQLEAKDKDLGVNGMVRYSFLTKTDKFVIHEKMGIVTVMGPLDREANPSFVLKVAAFDAAIDEPKTVSTALLYINLKDVNDNAPTFIPQQYHIRVREDIPVGTLVLWLETHDPDLGLSGQVRYSLTDGEDGSFQVDKMTGAVYVSQTLDFETRQVYNLTAKAKDRGKPNPLSSSCFIHVEIVDVNENLYRPSFPFFVDWGAVSEDTSGGTSVLKVTAHDEDSGRDGEVRYSIRGGSGLGVFTIDEDSGIIRTQEILDHETSNHYWLTIYATDQGIVPLSSFVEVYIEVKDVNDNAPLTSEPVYYSSVSENSPKDVSVIQIQAFDLDTKSSDNLSYKITSGNPQGFFVINTQTGLVTTTARKLDREKQAEHLLEITVSDDGSPSKSTVVRVIVSVLDENDNSPQFLEKSFKIKLVERPEAVEWEPIYRVIAYDRDESPSSDISYTIEEGEEHGKFFIEPTTGFVFSKEAFSAGEYHILTIKASDNGKPSKSSICRLHIEWIPKPKLAKQPLAFEEIPLSFSVMENDPVAHMVGVISAQPLDSPVWFTIKGGNADGRFDVERASGTIIIAGALDAERQSNYNLTAEATDGTRSISTQVIIHVIDTNEHRPQFGQNQYEISIPEETQPGMKILEINATDKDEKNKLSYTLLSSTDLFSLKKFRLDPATGFLYIAEKLDHETMHRHILTLMVRDQGVPVKSNVVRVIINVEDSNDNAPWFTSSQYTARVFETAAIGSSVLQVTALDKDKGLNAEILYNIDSGNYGNSFNIDHSSGIVTVARELDREYKDQYELVIKASDKGEPPLSVVTTAKIMVTISDNTKPKFPFSSISAEVSESVPVGSFVTLASAFSQSTIYYQIEEGNVNSAFDINPNSGAVITRKKLDFETLSSYKLIVQGSDMAERSSSVTVNIHLKDENDNAPVFTQPEFTGLISESAIVRSVVLTSQNVPLVVRATDADQHSNGRLVYEIMEPFAHNYFSIDSGTGAIQTLSNLDYEQRKVFVFRVQVHDTGMPRLFARNTANVTIYVININDCTPKFTQDSYETTLLLPTYKGVKVTTVKATDEDSLPDTKLRFELVDGNIGNKFMLDPTSGDIFVQNATHLRSRYRLTIQVSDGSFTGTATVKVSVKENKGHNLKFTQEIFTAYVQENSAEKKTLAILSVVGNRVNEPLFYSILNPNSKFEMGRTSGVLFSTGIPFDREEQDLFEIFVEVTKEPKLNSTAHVLVRVHIEDVNDNVPVFVDQPYNVIVPIDKTVGSVFRKVTTVDKDMGRNAKVTYHLKGHDKYFQVSPSGEISLKRPLELKSVGKFVINITAQDGGESPLFSKAEVVISVVNKATPMFERPFYEIEIPENVQERTSILQVVANQSAGPCTVYSICGGNPFNQFYIDFNSGLIEVIRPLDYEAHPAYRLCIQATDSLTGANSDVFVDIILEDVNDNAPKFEAAVYNISISESAVIGTSVLQVVAMDSDTGSNAILFYQLYEKDGATSDHFRIDVESGVIWTAGLLDHETQSQHELIVKALDHGAFQLSAEVQVIIYVTDLNDNPPVFAHQLYNATISKISSPGQLVTCVKAYDADSHGTSQLEYAILSGNDNNIFAIDASSGQIVIANFSQQSLEHFYSLILSVTDGVFRRTAEANIYMMGENSHSPSFTQDEYVIELAENSPVGTLVGQVEATDKDPGIFGQLTLFIVNDIARDKFTINNDGRIYTVESFDRENPEEKTISISLMAQDGGGRLSFCTVIVTLSDVNDNSPKFRLSEYKVTVPGDAPSGTTVIKTSAVDEDDGSNADIIYTIDSDIGHFETNPLSGAIVTKESLIGLENGLYSFLVKAKDSGSPPRQSVIPVSIRIVPPETSIPKFAEPSLWLELSEDLAVGSEMDIFQTENKRPVIYSLVGGNTPESNKDDVFAIDSSTGKLTLTKRLDYETIKRYQLAVQVRDAEYRMEIVSVIDVSIHLKDVNDNSPQFESYPYQSYIVENLPKGTSIVQVKATDLDSWLNGQVTYTLHEIQERSDVLEMFAVNSESGWITTLNEIDREKTDRYRITVLATDQAQGLQMTGTTVVEVTVVDTNDNPPKFPEAVFKGTVREDESTPGSVVTILSYTDSDSEEVNRRFSCFITGGDPQGLFDVKHTDGVWVVTVSKTLDREERDFYLLNITATDGTFETKATVEITVLDANDNSPVCEKDVYTQTVPEDALVGRQILQVSATDADIQSNAEITYQLSGSGAESFTIDAKTGAVRTLVTLDREMTDVFNLTVRAMDGGNRFCQASVFITVDDVNDNAPKFTSDQHHISIFHNTQPGTYVARLEAFDADIGMNGKIRYTFEDSAGGLFTVEESSGIISLERSLDRQTKATHVLRIRATDHGSPHRLSSLSSVVVTVLDANDHPLAFEHREYVSTLPEDVTIGTKLLNVFAASRDREMSSQTTYSITSGNEQGAFRIDSQTGDIFVMEPLDYEVSPQHYLTVKATARGKESLSDIATVTVHLLDINDNSPVFSQKIYSAVVSEDTKLESTVLTVLANDFDGPLNNRIRYSIENNNQTCPFIMDAVSGELRLAHQLDREKVASYMLTVLASDSGNPPKSDSAAINMTVSDVNDNPPVFSQANYSLIIQENLPSGVAVLQLNVTDNDSPQNGPPFSFRILKGEETSPFIIDQQGVAKTTGPLRKGQHILQVQVSDNGRPPLKSVTSVSVLVVQTSVYPPSVHSLDVFIMILEDEYLGGTLGKVHATDQDEYDTLTFSLEPQSHSLFSVVGTDGRLLARGGLDVGHYQLNVSVSDSRFSALASVTVNVLRVTEQMLDSSVSVRFAGIAAEDFIQDHWKNLQKVVRSVAGVRRGALQLISLQSAETGDGLDVLLCFEKPGRGGSSLEAFSQKLSSSRAAIKEMTGLHVVRVLNSQCSSSECPGSMCRRVVLLNQTSMATYSTARVSYGTPRHHMTAKCLCTGIKCLKHKTTCENSPCPQGYECVSGFEENKHSCVCTGAAKVKCSGNSELISLLEKTVSSKRHITGQNNFSISSEFYHYIFLILSACIPQIMGGRLQFQFDCGWGLATVSVHSVLVNDGQWHMAELEVKGNYARLVLDQLHSASGIAPGPLHCLNMGDQVVLGGPAQRFGSRLRRNLPVSDSLQGCMDSVLFNGQRLSLDSNGPLGVAIEDMVGVSPGCVSFPSPDCASNPCLNGGSCLMRQSGGYVCKCSTLFSGTHCEVKISPCDSNPCLYGGTCIQNNLDYYCKCRGHYSGQRCQIGLYCKENPCQNGGQCIDGLDGPICECEPGFKGERCMIDVDECVDRPCFNDGHCVNTYGSFNCSCLVEFSGRLCEMDTEVRNQVVSSFWNSWIGELVAMLAFLTAIFVLMLFFLIVWKGTCKPDKSDKVIDKYKDVDSYIQRSCVYNQARKVSCPDTPPQVPVRPISYTPSIPGECRNNRGSVPEFSSFMPDPLFGLRKTVAVCSVAPNLPHRKASHSHSENDSIQQMDWDEEYDEKVLDLTSCLAIEDDSISFSHENRGLRSMCSLQADVMDENSYYWDTSDCLQNIYSPGIQGFLQYEFVQMPSSTHTAPEILDMDYLTGGDDIENFLPVPALPLNTDMSAVPQYDQYTRPEVHHVIHPTATASQHPIHDYPQPIQTNFGVPQALDDMTVDLGVILAPSGMDEASCKTFLIFKNIFFSYSCHQSNMLFTVSRDLFCN</sequence>
<feature type="domain" description="EGF-like" evidence="19">
    <location>
        <begin position="4030"/>
        <end position="4066"/>
    </location>
</feature>
<dbReference type="PANTHER" id="PTHR24027">
    <property type="entry name" value="CADHERIN-23"/>
    <property type="match status" value="1"/>
</dbReference>
<feature type="domain" description="Cadherin" evidence="20">
    <location>
        <begin position="573"/>
        <end position="713"/>
    </location>
</feature>
<gene>
    <name evidence="21" type="primary">LOC107600177</name>
</gene>
<evidence type="ECO:0000256" key="5">
    <source>
        <dbReference type="ARBA" id="ARBA00022692"/>
    </source>
</evidence>
<dbReference type="GO" id="GO:0045296">
    <property type="term" value="F:cadherin binding"/>
    <property type="evidence" value="ECO:0007669"/>
    <property type="project" value="TreeGrafter"/>
</dbReference>
<proteinExistence type="predicted"/>
<dbReference type="FunFam" id="2.60.40.60:FF:000059">
    <property type="entry name" value="FAT atypical cadherin 3"/>
    <property type="match status" value="1"/>
</dbReference>
<keyword evidence="22" id="KW-1185">Reference proteome</keyword>
<evidence type="ECO:0000256" key="14">
    <source>
        <dbReference type="PROSITE-ProRule" id="PRU00043"/>
    </source>
</evidence>
<feature type="domain" description="Cadherin" evidence="20">
    <location>
        <begin position="1263"/>
        <end position="1335"/>
    </location>
</feature>
<dbReference type="FunFam" id="2.60.40.60:FF:000071">
    <property type="entry name" value="FAT atypical cadherin 1"/>
    <property type="match status" value="1"/>
</dbReference>
<dbReference type="FunFam" id="2.60.40.60:FF:000039">
    <property type="entry name" value="FAT atypical cadherin 3"/>
    <property type="match status" value="1"/>
</dbReference>
<dbReference type="PROSITE" id="PS50268">
    <property type="entry name" value="CADHERIN_2"/>
    <property type="match status" value="34"/>
</dbReference>
<dbReference type="GO" id="GO:0016342">
    <property type="term" value="C:catenin complex"/>
    <property type="evidence" value="ECO:0007669"/>
    <property type="project" value="TreeGrafter"/>
</dbReference>
<dbReference type="SMART" id="SM00179">
    <property type="entry name" value="EGF_CA"/>
    <property type="match status" value="4"/>
</dbReference>
<feature type="domain" description="EGF-like" evidence="19">
    <location>
        <begin position="4105"/>
        <end position="4141"/>
    </location>
</feature>
<reference evidence="21" key="1">
    <citation type="submission" date="2025-08" db="UniProtKB">
        <authorList>
            <consortium name="Ensembl"/>
        </authorList>
    </citation>
    <scope>IDENTIFICATION</scope>
</reference>
<dbReference type="FunFam" id="2.60.40.60:FF:000024">
    <property type="entry name" value="FAT atypical cadherin 3"/>
    <property type="match status" value="1"/>
</dbReference>
<dbReference type="FunFam" id="2.60.40.60:FF:000026">
    <property type="entry name" value="FAT atypical cadherin 1"/>
    <property type="match status" value="2"/>
</dbReference>
<dbReference type="CDD" id="cd11304">
    <property type="entry name" value="Cadherin_repeat"/>
    <property type="match status" value="33"/>
</dbReference>
<dbReference type="FunFam" id="2.60.40.60:FF:000021">
    <property type="entry name" value="FAT atypical cadherin 1"/>
    <property type="match status" value="2"/>
</dbReference>
<evidence type="ECO:0000313" key="22">
    <source>
        <dbReference type="Proteomes" id="UP000472262"/>
    </source>
</evidence>
<evidence type="ECO:0000256" key="9">
    <source>
        <dbReference type="ARBA" id="ARBA00022889"/>
    </source>
</evidence>
<dbReference type="InterPro" id="IPR002126">
    <property type="entry name" value="Cadherin-like_dom"/>
</dbReference>
<dbReference type="FunFam" id="2.60.40.60:FF:000275">
    <property type="entry name" value="Si:dkey-30k22.7"/>
    <property type="match status" value="1"/>
</dbReference>
<dbReference type="GO" id="GO:0016327">
    <property type="term" value="C:apicolateral plasma membrane"/>
    <property type="evidence" value="ECO:0007669"/>
    <property type="project" value="UniProtKB-ARBA"/>
</dbReference>
<keyword evidence="8 14" id="KW-0106">Calcium</keyword>
<feature type="domain" description="Cadherin" evidence="20">
    <location>
        <begin position="2382"/>
        <end position="2483"/>
    </location>
</feature>
<feature type="disulfide bond" evidence="15">
    <location>
        <begin position="4093"/>
        <end position="4102"/>
    </location>
</feature>
<dbReference type="FunFam" id="2.60.40.60:FF:000067">
    <property type="entry name" value="FAT atypical cadherin 1"/>
    <property type="match status" value="1"/>
</dbReference>
<feature type="domain" description="Laminin G" evidence="18">
    <location>
        <begin position="3792"/>
        <end position="3987"/>
    </location>
</feature>
<feature type="domain" description="EGF-like" evidence="19">
    <location>
        <begin position="3991"/>
        <end position="4028"/>
    </location>
</feature>
<feature type="domain" description="Cadherin" evidence="20">
    <location>
        <begin position="1351"/>
        <end position="1448"/>
    </location>
</feature>
<keyword evidence="5 16" id="KW-0812">Transmembrane</keyword>
<dbReference type="FunFam" id="2.60.40.60:FF:000041">
    <property type="entry name" value="FAT atypical cadherin 1"/>
    <property type="match status" value="1"/>
</dbReference>
<feature type="domain" description="Cadherin" evidence="20">
    <location>
        <begin position="2484"/>
        <end position="2587"/>
    </location>
</feature>
<dbReference type="Gene3D" id="2.60.120.200">
    <property type="match status" value="1"/>
</dbReference>
<dbReference type="FunFam" id="2.60.40.60:FF:000319">
    <property type="entry name" value="FAT atypical cadherin 1b"/>
    <property type="match status" value="1"/>
</dbReference>
<feature type="signal peptide" evidence="17">
    <location>
        <begin position="1"/>
        <end position="20"/>
    </location>
</feature>
<feature type="domain" description="Cadherin" evidence="20">
    <location>
        <begin position="147"/>
        <end position="252"/>
    </location>
</feature>
<dbReference type="FunFam" id="2.10.25.10:FF:000012">
    <property type="entry name" value="Delta-like protein"/>
    <property type="match status" value="1"/>
</dbReference>
<keyword evidence="11 16" id="KW-0472">Membrane</keyword>
<evidence type="ECO:0000259" key="19">
    <source>
        <dbReference type="PROSITE" id="PS50026"/>
    </source>
</evidence>
<feature type="domain" description="Cadherin" evidence="20">
    <location>
        <begin position="2588"/>
        <end position="2690"/>
    </location>
</feature>
<feature type="domain" description="Cadherin" evidence="20">
    <location>
        <begin position="925"/>
        <end position="1031"/>
    </location>
</feature>
<feature type="chain" id="PRO_5025635730" evidence="17">
    <location>
        <begin position="21"/>
        <end position="4505"/>
    </location>
</feature>
<dbReference type="InterPro" id="IPR013320">
    <property type="entry name" value="ConA-like_dom_sf"/>
</dbReference>
<feature type="domain" description="Cadherin" evidence="20">
    <location>
        <begin position="1972"/>
        <end position="2073"/>
    </location>
</feature>
<dbReference type="GO" id="GO:0016477">
    <property type="term" value="P:cell migration"/>
    <property type="evidence" value="ECO:0007669"/>
    <property type="project" value="TreeGrafter"/>
</dbReference>
<dbReference type="SUPFAM" id="SSF57196">
    <property type="entry name" value="EGF/Laminin"/>
    <property type="match status" value="4"/>
</dbReference>
<dbReference type="PROSITE" id="PS01187">
    <property type="entry name" value="EGF_CA"/>
    <property type="match status" value="1"/>
</dbReference>
<feature type="transmembrane region" description="Helical" evidence="16">
    <location>
        <begin position="4162"/>
        <end position="4183"/>
    </location>
</feature>
<evidence type="ECO:0000256" key="8">
    <source>
        <dbReference type="ARBA" id="ARBA00022837"/>
    </source>
</evidence>
<dbReference type="FunFam" id="2.60.40.60:FF:000032">
    <property type="entry name" value="FAT atypical cadherin 1"/>
    <property type="match status" value="1"/>
</dbReference>
<dbReference type="PANTHER" id="PTHR24027:SF438">
    <property type="entry name" value="CADHERIN 23"/>
    <property type="match status" value="1"/>
</dbReference>
<feature type="domain" description="Cadherin" evidence="20">
    <location>
        <begin position="3115"/>
        <end position="3219"/>
    </location>
</feature>
<feature type="domain" description="EGF-like" evidence="19">
    <location>
        <begin position="4067"/>
        <end position="4103"/>
    </location>
</feature>
<keyword evidence="12 15" id="KW-1015">Disulfide bond</keyword>
<dbReference type="FunFam" id="2.60.40.60:FF:000080">
    <property type="entry name" value="FAT atypical cadherin 1"/>
    <property type="match status" value="1"/>
</dbReference>
<feature type="domain" description="Cadherin" evidence="20">
    <location>
        <begin position="3540"/>
        <end position="3633"/>
    </location>
</feature>
<keyword evidence="9" id="KW-0130">Cell adhesion</keyword>
<dbReference type="FunFam" id="2.60.40.60:FF:000033">
    <property type="entry name" value="FAT atypical cadherin 1"/>
    <property type="match status" value="1"/>
</dbReference>
<dbReference type="FunFam" id="2.60.40.60:FF:000107">
    <property type="entry name" value="FAT atypical cadherin 1"/>
    <property type="match status" value="1"/>
</dbReference>
<dbReference type="GO" id="GO:0005509">
    <property type="term" value="F:calcium ion binding"/>
    <property type="evidence" value="ECO:0007669"/>
    <property type="project" value="UniProtKB-UniRule"/>
</dbReference>
<dbReference type="FunFam" id="2.10.25.10:FF:000057">
    <property type="entry name" value="protocadherin Fat 1 isoform X2"/>
    <property type="match status" value="1"/>
</dbReference>
<keyword evidence="4 15" id="KW-0245">EGF-like domain</keyword>
<feature type="domain" description="Cadherin" evidence="20">
    <location>
        <begin position="3430"/>
        <end position="3531"/>
    </location>
</feature>
<evidence type="ECO:0000313" key="21">
    <source>
        <dbReference type="Ensembl" id="ENSSGRP00000100548.1"/>
    </source>
</evidence>
<feature type="domain" description="Cadherin" evidence="20">
    <location>
        <begin position="2707"/>
        <end position="2796"/>
    </location>
</feature>
<dbReference type="FunFam" id="2.60.40.60:FF:000053">
    <property type="entry name" value="FAT atypical cadherin 3"/>
    <property type="match status" value="1"/>
</dbReference>
<dbReference type="FunFam" id="2.60.40.60:FF:000035">
    <property type="entry name" value="Protocadherin Fat 3"/>
    <property type="match status" value="1"/>
</dbReference>
<feature type="domain" description="Cadherin" evidence="20">
    <location>
        <begin position="715"/>
        <end position="819"/>
    </location>
</feature>
<keyword evidence="10 16" id="KW-1133">Transmembrane helix</keyword>
<feature type="disulfide bond" evidence="15">
    <location>
        <begin position="4056"/>
        <end position="4065"/>
    </location>
</feature>
<keyword evidence="3" id="KW-1003">Cell membrane</keyword>
<reference evidence="21" key="2">
    <citation type="submission" date="2025-09" db="UniProtKB">
        <authorList>
            <consortium name="Ensembl"/>
        </authorList>
    </citation>
    <scope>IDENTIFICATION</scope>
</reference>
<dbReference type="PROSITE" id="PS00232">
    <property type="entry name" value="CADHERIN_1"/>
    <property type="match status" value="13"/>
</dbReference>
<feature type="domain" description="Cadherin" evidence="20">
    <location>
        <begin position="461"/>
        <end position="566"/>
    </location>
</feature>
<feature type="domain" description="Cadherin" evidence="20">
    <location>
        <begin position="1040"/>
        <end position="1136"/>
    </location>
</feature>
<evidence type="ECO:0000259" key="20">
    <source>
        <dbReference type="PROSITE" id="PS50268"/>
    </source>
</evidence>
<evidence type="ECO:0000256" key="12">
    <source>
        <dbReference type="ARBA" id="ARBA00023157"/>
    </source>
</evidence>
<dbReference type="PRINTS" id="PR00205">
    <property type="entry name" value="CADHERIN"/>
</dbReference>
<evidence type="ECO:0000256" key="15">
    <source>
        <dbReference type="PROSITE-ProRule" id="PRU00076"/>
    </source>
</evidence>
<evidence type="ECO:0000256" key="10">
    <source>
        <dbReference type="ARBA" id="ARBA00022989"/>
    </source>
</evidence>
<feature type="disulfide bond" evidence="15">
    <location>
        <begin position="4131"/>
        <end position="4140"/>
    </location>
</feature>
<dbReference type="CDD" id="cd00054">
    <property type="entry name" value="EGF_CA"/>
    <property type="match status" value="4"/>
</dbReference>
<comment type="subcellular location">
    <subcellularLocation>
        <location evidence="1">Cell membrane</location>
        <topology evidence="1">Single-pass membrane protein</topology>
    </subcellularLocation>
    <subcellularLocation>
        <location evidence="2">Membrane</location>
        <topology evidence="2">Single-pass type I membrane protein</topology>
    </subcellularLocation>
</comment>
<dbReference type="SMART" id="SM00112">
    <property type="entry name" value="CA"/>
    <property type="match status" value="34"/>
</dbReference>
<dbReference type="FunFam" id="2.60.40.60:FF:000065">
    <property type="entry name" value="FAT atypical cadherin 1"/>
    <property type="match status" value="1"/>
</dbReference>
<feature type="domain" description="Cadherin" evidence="20">
    <location>
        <begin position="1555"/>
        <end position="1659"/>
    </location>
</feature>
<evidence type="ECO:0000256" key="16">
    <source>
        <dbReference type="SAM" id="Phobius"/>
    </source>
</evidence>
<evidence type="ECO:0000256" key="2">
    <source>
        <dbReference type="ARBA" id="ARBA00004479"/>
    </source>
</evidence>
<feature type="domain" description="Cadherin" evidence="20">
    <location>
        <begin position="2907"/>
        <end position="3012"/>
    </location>
</feature>
<evidence type="ECO:0000256" key="17">
    <source>
        <dbReference type="SAM" id="SignalP"/>
    </source>
</evidence>
<dbReference type="GO" id="GO:0008013">
    <property type="term" value="F:beta-catenin binding"/>
    <property type="evidence" value="ECO:0007669"/>
    <property type="project" value="TreeGrafter"/>
</dbReference>
<evidence type="ECO:0000256" key="1">
    <source>
        <dbReference type="ARBA" id="ARBA00004162"/>
    </source>
</evidence>
<dbReference type="FunFam" id="2.60.40.60:FF:000037">
    <property type="entry name" value="FAT atypical cadherin 1"/>
    <property type="match status" value="1"/>
</dbReference>
<dbReference type="InterPro" id="IPR000152">
    <property type="entry name" value="EGF-type_Asp/Asn_hydroxyl_site"/>
</dbReference>
<dbReference type="Gene3D" id="2.60.40.60">
    <property type="entry name" value="Cadherins"/>
    <property type="match status" value="34"/>
</dbReference>
<dbReference type="FunFam" id="2.60.40.60:FF:000052">
    <property type="entry name" value="FAT atypical cadherin 1"/>
    <property type="match status" value="1"/>
</dbReference>
<feature type="domain" description="Cadherin" evidence="20">
    <location>
        <begin position="3325"/>
        <end position="3429"/>
    </location>
</feature>
<dbReference type="FunFam" id="2.60.40.60:FF:000084">
    <property type="entry name" value="FAT atypical cadherin 3"/>
    <property type="match status" value="1"/>
</dbReference>
<dbReference type="FunFam" id="2.60.40.60:FF:000064">
    <property type="entry name" value="FAT atypical cadherin 1"/>
    <property type="match status" value="1"/>
</dbReference>
<organism evidence="21 22">
    <name type="scientific">Sinocyclocheilus grahami</name>
    <name type="common">Dianchi golden-line fish</name>
    <name type="synonym">Barbus grahami</name>
    <dbReference type="NCBI Taxonomy" id="75366"/>
    <lineage>
        <taxon>Eukaryota</taxon>
        <taxon>Metazoa</taxon>
        <taxon>Chordata</taxon>
        <taxon>Craniata</taxon>
        <taxon>Vertebrata</taxon>
        <taxon>Euteleostomi</taxon>
        <taxon>Actinopterygii</taxon>
        <taxon>Neopterygii</taxon>
        <taxon>Teleostei</taxon>
        <taxon>Ostariophysi</taxon>
        <taxon>Cypriniformes</taxon>
        <taxon>Cyprinidae</taxon>
        <taxon>Cyprininae</taxon>
        <taxon>Sinocyclocheilus</taxon>
    </lineage>
</organism>
<keyword evidence="7" id="KW-0677">Repeat</keyword>
<comment type="caution">
    <text evidence="15">Lacks conserved residue(s) required for the propagation of feature annotation.</text>
</comment>
<feature type="disulfide bond" evidence="15">
    <location>
        <begin position="4018"/>
        <end position="4027"/>
    </location>
</feature>
<evidence type="ECO:0000256" key="13">
    <source>
        <dbReference type="ARBA" id="ARBA00023180"/>
    </source>
</evidence>
<dbReference type="Proteomes" id="UP000472262">
    <property type="component" value="Unassembled WGS sequence"/>
</dbReference>
<feature type="domain" description="Cadherin" evidence="20">
    <location>
        <begin position="363"/>
        <end position="460"/>
    </location>
</feature>
<keyword evidence="6 17" id="KW-0732">Signal</keyword>
<dbReference type="PROSITE" id="PS00022">
    <property type="entry name" value="EGF_1"/>
    <property type="match status" value="4"/>
</dbReference>
<dbReference type="FunFam" id="2.60.40.60:FF:000015">
    <property type="entry name" value="FAT atypical cadherin 1"/>
    <property type="match status" value="1"/>
</dbReference>
<dbReference type="InterPro" id="IPR001881">
    <property type="entry name" value="EGF-like_Ca-bd_dom"/>
</dbReference>